<accession>A0A9P4Q8A9</accession>
<comment type="caution">
    <text evidence="2">The sequence shown here is derived from an EMBL/GenBank/DDBJ whole genome shotgun (WGS) entry which is preliminary data.</text>
</comment>
<proteinExistence type="predicted"/>
<feature type="non-terminal residue" evidence="2">
    <location>
        <position position="55"/>
    </location>
</feature>
<protein>
    <submittedName>
        <fullName evidence="2">Uncharacterized protein</fullName>
    </submittedName>
</protein>
<dbReference type="Proteomes" id="UP000799441">
    <property type="component" value="Unassembled WGS sequence"/>
</dbReference>
<dbReference type="AlphaFoldDB" id="A0A9P4Q8A9"/>
<keyword evidence="1" id="KW-0472">Membrane</keyword>
<dbReference type="EMBL" id="MU003806">
    <property type="protein sequence ID" value="KAF2719872.1"/>
    <property type="molecule type" value="Genomic_DNA"/>
</dbReference>
<evidence type="ECO:0000256" key="1">
    <source>
        <dbReference type="SAM" id="Phobius"/>
    </source>
</evidence>
<name>A0A9P4Q8A9_9PEZI</name>
<keyword evidence="3" id="KW-1185">Reference proteome</keyword>
<feature type="transmembrane region" description="Helical" evidence="1">
    <location>
        <begin position="20"/>
        <end position="41"/>
    </location>
</feature>
<organism evidence="2 3">
    <name type="scientific">Polychaeton citri CBS 116435</name>
    <dbReference type="NCBI Taxonomy" id="1314669"/>
    <lineage>
        <taxon>Eukaryota</taxon>
        <taxon>Fungi</taxon>
        <taxon>Dikarya</taxon>
        <taxon>Ascomycota</taxon>
        <taxon>Pezizomycotina</taxon>
        <taxon>Dothideomycetes</taxon>
        <taxon>Dothideomycetidae</taxon>
        <taxon>Capnodiales</taxon>
        <taxon>Capnodiaceae</taxon>
        <taxon>Polychaeton</taxon>
    </lineage>
</organism>
<evidence type="ECO:0000313" key="3">
    <source>
        <dbReference type="Proteomes" id="UP000799441"/>
    </source>
</evidence>
<keyword evidence="1" id="KW-0812">Transmembrane</keyword>
<evidence type="ECO:0000313" key="2">
    <source>
        <dbReference type="EMBL" id="KAF2719872.1"/>
    </source>
</evidence>
<keyword evidence="1" id="KW-1133">Transmembrane helix</keyword>
<gene>
    <name evidence="2" type="ORF">K431DRAFT_286354</name>
</gene>
<sequence>MALVFSTRNGHSVCVLEWLIFSHHTLMHAVSCVIMCLRYAVCSPNRDQSTRLRCL</sequence>
<reference evidence="2" key="1">
    <citation type="journal article" date="2020" name="Stud. Mycol.">
        <title>101 Dothideomycetes genomes: a test case for predicting lifestyles and emergence of pathogens.</title>
        <authorList>
            <person name="Haridas S."/>
            <person name="Albert R."/>
            <person name="Binder M."/>
            <person name="Bloem J."/>
            <person name="Labutti K."/>
            <person name="Salamov A."/>
            <person name="Andreopoulos B."/>
            <person name="Baker S."/>
            <person name="Barry K."/>
            <person name="Bills G."/>
            <person name="Bluhm B."/>
            <person name="Cannon C."/>
            <person name="Castanera R."/>
            <person name="Culley D."/>
            <person name="Daum C."/>
            <person name="Ezra D."/>
            <person name="Gonzalez J."/>
            <person name="Henrissat B."/>
            <person name="Kuo A."/>
            <person name="Liang C."/>
            <person name="Lipzen A."/>
            <person name="Lutzoni F."/>
            <person name="Magnuson J."/>
            <person name="Mondo S."/>
            <person name="Nolan M."/>
            <person name="Ohm R."/>
            <person name="Pangilinan J."/>
            <person name="Park H.-J."/>
            <person name="Ramirez L."/>
            <person name="Alfaro M."/>
            <person name="Sun H."/>
            <person name="Tritt A."/>
            <person name="Yoshinaga Y."/>
            <person name="Zwiers L.-H."/>
            <person name="Turgeon B."/>
            <person name="Goodwin S."/>
            <person name="Spatafora J."/>
            <person name="Crous P."/>
            <person name="Grigoriev I."/>
        </authorList>
    </citation>
    <scope>NUCLEOTIDE SEQUENCE</scope>
    <source>
        <strain evidence="2">CBS 116435</strain>
    </source>
</reference>